<dbReference type="GO" id="GO:0005524">
    <property type="term" value="F:ATP binding"/>
    <property type="evidence" value="ECO:0007669"/>
    <property type="project" value="UniProtKB-KW"/>
</dbReference>
<keyword evidence="3" id="KW-0238">DNA-binding</keyword>
<evidence type="ECO:0000259" key="5">
    <source>
        <dbReference type="SMART" id="SM00534"/>
    </source>
</evidence>
<evidence type="ECO:0000256" key="2">
    <source>
        <dbReference type="ARBA" id="ARBA00022840"/>
    </source>
</evidence>
<dbReference type="InterPro" id="IPR027417">
    <property type="entry name" value="P-loop_NTPase"/>
</dbReference>
<protein>
    <submittedName>
        <fullName evidence="6">DNA mismatch repair protein MutS</fullName>
    </submittedName>
</protein>
<organism evidence="6 7">
    <name type="scientific">Chelatococcus daeguensis</name>
    <dbReference type="NCBI Taxonomy" id="444444"/>
    <lineage>
        <taxon>Bacteria</taxon>
        <taxon>Pseudomonadati</taxon>
        <taxon>Pseudomonadota</taxon>
        <taxon>Alphaproteobacteria</taxon>
        <taxon>Hyphomicrobiales</taxon>
        <taxon>Chelatococcaceae</taxon>
        <taxon>Chelatococcus</taxon>
    </lineage>
</organism>
<sequence>MKPLLMYRDRDFDAEAALPWNAEMLIQDLGLIAVFEAMAGKDDLLRDVAKRATLCPLSEPEAILYRQAVLKDCLENPAVVRDLYDLAVKVFGGEKKIGGFFLRYPGSILSRSVQVLEFFVGALRRLRVVADTRSENFASEGFRTFFRVLREELSDDYFAEIQGHLNELKLRDGVLLSAELGHGNKSTNLVLRKPKETERSWWRRLFAERPPTFSYTLHPRDEAGARALSELQDRGINLVANALAQSNDHILSFFRQLRAELAFYVACLNLRERLTEMHEPICFPVPEPLGSRRHSFSELYDIGLALNMDRKAVGNDADADGKCLVVITGANQGGKSTFLRSIGLAQLMLQAGMFVPAVAFQASIFSQVVTHFKREEDVTMRSGKLDEELLRMSEIADRLEHGAIVLFNESFAATNEREGSEIAIQIVDALVEQGYTVFFVTHLYEFAHGLFDRKMPQALFLRAERGADGTRTFRLKEGEPLQTSFGKDLYDRIFKDPYIQGTLQTSLNGGSHERGTAPDRHNSAP</sequence>
<evidence type="ECO:0000256" key="3">
    <source>
        <dbReference type="ARBA" id="ARBA00023125"/>
    </source>
</evidence>
<dbReference type="SMART" id="SM00534">
    <property type="entry name" value="MUTSac"/>
    <property type="match status" value="1"/>
</dbReference>
<gene>
    <name evidence="6" type="ORF">BOQ54_14460</name>
</gene>
<dbReference type="GO" id="GO:0140664">
    <property type="term" value="F:ATP-dependent DNA damage sensor activity"/>
    <property type="evidence" value="ECO:0007669"/>
    <property type="project" value="InterPro"/>
</dbReference>
<feature type="domain" description="DNA mismatch repair proteins mutS family" evidence="5">
    <location>
        <begin position="322"/>
        <end position="507"/>
    </location>
</feature>
<evidence type="ECO:0000256" key="1">
    <source>
        <dbReference type="ARBA" id="ARBA00022741"/>
    </source>
</evidence>
<accession>A0AAC9NZ91</accession>
<feature type="compositionally biased region" description="Basic and acidic residues" evidence="4">
    <location>
        <begin position="511"/>
        <end position="525"/>
    </location>
</feature>
<dbReference type="Pfam" id="PF00488">
    <property type="entry name" value="MutS_V"/>
    <property type="match status" value="1"/>
</dbReference>
<reference evidence="6 7" key="1">
    <citation type="submission" date="2016-11" db="EMBL/GenBank/DDBJ databases">
        <title>Complete genome sequence of the aerobically denitrifying bacterium Chelatococcus daeguensis TAD1.</title>
        <authorList>
            <person name="Yang Y."/>
            <person name="Huang S."/>
            <person name="Lin E."/>
        </authorList>
    </citation>
    <scope>NUCLEOTIDE SEQUENCE [LARGE SCALE GENOMIC DNA]</scope>
    <source>
        <strain evidence="6 7">TAD1</strain>
    </source>
</reference>
<keyword evidence="1" id="KW-0547">Nucleotide-binding</keyword>
<dbReference type="PANTHER" id="PTHR11361:SF34">
    <property type="entry name" value="DNA MISMATCH REPAIR PROTEIN MSH1, MITOCHONDRIAL"/>
    <property type="match status" value="1"/>
</dbReference>
<proteinExistence type="predicted"/>
<evidence type="ECO:0000313" key="6">
    <source>
        <dbReference type="EMBL" id="APF38374.1"/>
    </source>
</evidence>
<evidence type="ECO:0000313" key="7">
    <source>
        <dbReference type="Proteomes" id="UP000182703"/>
    </source>
</evidence>
<dbReference type="InterPro" id="IPR000432">
    <property type="entry name" value="DNA_mismatch_repair_MutS_C"/>
</dbReference>
<dbReference type="KEGG" id="cdq:BOQ54_14460"/>
<name>A0AAC9NZ91_9HYPH</name>
<dbReference type="PANTHER" id="PTHR11361">
    <property type="entry name" value="DNA MISMATCH REPAIR PROTEIN MUTS FAMILY MEMBER"/>
    <property type="match status" value="1"/>
</dbReference>
<dbReference type="EMBL" id="CP018095">
    <property type="protein sequence ID" value="APF38374.1"/>
    <property type="molecule type" value="Genomic_DNA"/>
</dbReference>
<dbReference type="Gene3D" id="3.40.50.300">
    <property type="entry name" value="P-loop containing nucleotide triphosphate hydrolases"/>
    <property type="match status" value="1"/>
</dbReference>
<feature type="region of interest" description="Disordered" evidence="4">
    <location>
        <begin position="504"/>
        <end position="525"/>
    </location>
</feature>
<dbReference type="GO" id="GO:0030983">
    <property type="term" value="F:mismatched DNA binding"/>
    <property type="evidence" value="ECO:0007669"/>
    <property type="project" value="InterPro"/>
</dbReference>
<dbReference type="Proteomes" id="UP000182703">
    <property type="component" value="Chromosome"/>
</dbReference>
<dbReference type="GO" id="GO:0006298">
    <property type="term" value="P:mismatch repair"/>
    <property type="evidence" value="ECO:0007669"/>
    <property type="project" value="InterPro"/>
</dbReference>
<dbReference type="InterPro" id="IPR045076">
    <property type="entry name" value="MutS"/>
</dbReference>
<dbReference type="GO" id="GO:0005829">
    <property type="term" value="C:cytosol"/>
    <property type="evidence" value="ECO:0007669"/>
    <property type="project" value="TreeGrafter"/>
</dbReference>
<dbReference type="AlphaFoldDB" id="A0AAC9NZ91"/>
<evidence type="ECO:0000256" key="4">
    <source>
        <dbReference type="SAM" id="MobiDB-lite"/>
    </source>
</evidence>
<keyword evidence="7" id="KW-1185">Reference proteome</keyword>
<keyword evidence="2" id="KW-0067">ATP-binding</keyword>
<dbReference type="RefSeq" id="WP_071924156.1">
    <property type="nucleotide sequence ID" value="NZ_CP018095.1"/>
</dbReference>
<dbReference type="SUPFAM" id="SSF52540">
    <property type="entry name" value="P-loop containing nucleoside triphosphate hydrolases"/>
    <property type="match status" value="1"/>
</dbReference>